<evidence type="ECO:0000256" key="1">
    <source>
        <dbReference type="SAM" id="MobiDB-lite"/>
    </source>
</evidence>
<reference evidence="2" key="1">
    <citation type="journal article" date="2015" name="Front. Microbiol.">
        <title>Combining genomic sequencing methods to explore viral diversity and reveal potential virus-host interactions.</title>
        <authorList>
            <person name="Chow C.E."/>
            <person name="Winget D.M."/>
            <person name="White R.A.III."/>
            <person name="Hallam S.J."/>
            <person name="Suttle C.A."/>
        </authorList>
    </citation>
    <scope>NUCLEOTIDE SEQUENCE</scope>
    <source>
        <strain evidence="2">Anoxic2_1</strain>
    </source>
</reference>
<organism evidence="2">
    <name type="scientific">uncultured marine virus</name>
    <dbReference type="NCBI Taxonomy" id="186617"/>
    <lineage>
        <taxon>Viruses</taxon>
        <taxon>environmental samples</taxon>
    </lineage>
</organism>
<protein>
    <submittedName>
        <fullName evidence="2">Uncharacterized protein</fullName>
    </submittedName>
</protein>
<sequence length="51" mass="5920">MRRPRAALYGWLTGTSSSRNRPRRRGRLCRTGTRSAWCRPGRMRSTRGISL</sequence>
<proteinExistence type="predicted"/>
<name>A0A0F7L521_9VIRU</name>
<feature type="region of interest" description="Disordered" evidence="1">
    <location>
        <begin position="1"/>
        <end position="27"/>
    </location>
</feature>
<evidence type="ECO:0000313" key="2">
    <source>
        <dbReference type="EMBL" id="AKH46627.1"/>
    </source>
</evidence>
<dbReference type="EMBL" id="KR029585">
    <property type="protein sequence ID" value="AKH46627.1"/>
    <property type="molecule type" value="Genomic_DNA"/>
</dbReference>
<reference evidence="2" key="2">
    <citation type="submission" date="2015-03" db="EMBL/GenBank/DDBJ databases">
        <authorList>
            <person name="Chow C.-E.T."/>
            <person name="Winget D.M."/>
            <person name="White R.A.III."/>
            <person name="Hallam S.J."/>
            <person name="Suttle C.A."/>
        </authorList>
    </citation>
    <scope>NUCLEOTIDE SEQUENCE</scope>
    <source>
        <strain evidence="2">Anoxic2_1</strain>
    </source>
</reference>
<accession>A0A0F7L521</accession>